<organism evidence="2 3">
    <name type="scientific">Lentisphaera profundi</name>
    <dbReference type="NCBI Taxonomy" id="1658616"/>
    <lineage>
        <taxon>Bacteria</taxon>
        <taxon>Pseudomonadati</taxon>
        <taxon>Lentisphaerota</taxon>
        <taxon>Lentisphaeria</taxon>
        <taxon>Lentisphaerales</taxon>
        <taxon>Lentisphaeraceae</taxon>
        <taxon>Lentisphaera</taxon>
    </lineage>
</organism>
<dbReference type="RefSeq" id="WP_274154140.1">
    <property type="nucleotide sequence ID" value="NZ_CP117812.1"/>
</dbReference>
<sequence>MGWTLVIIAIVLSLFNGKKPSSIHDPRGFKDHSNLRSIIGGIFMVGLTILFIQYF</sequence>
<dbReference type="EMBL" id="CP117812">
    <property type="protein sequence ID" value="WDE99280.1"/>
    <property type="molecule type" value="Genomic_DNA"/>
</dbReference>
<keyword evidence="1" id="KW-1133">Transmembrane helix</keyword>
<reference evidence="2 3" key="1">
    <citation type="submission" date="2023-02" db="EMBL/GenBank/DDBJ databases">
        <title>Genome sequence of Lentisphaera profundi SAORIC-696.</title>
        <authorList>
            <person name="Kim e."/>
            <person name="Cho J.-C."/>
            <person name="Choi A."/>
            <person name="Kang I."/>
        </authorList>
    </citation>
    <scope>NUCLEOTIDE SEQUENCE [LARGE SCALE GENOMIC DNA]</scope>
    <source>
        <strain evidence="2 3">SAORIC-696</strain>
    </source>
</reference>
<keyword evidence="1" id="KW-0812">Transmembrane</keyword>
<evidence type="ECO:0000256" key="1">
    <source>
        <dbReference type="SAM" id="Phobius"/>
    </source>
</evidence>
<accession>A0ABY7W1H9</accession>
<evidence type="ECO:0000313" key="3">
    <source>
        <dbReference type="Proteomes" id="UP001214250"/>
    </source>
</evidence>
<keyword evidence="1" id="KW-0472">Membrane</keyword>
<evidence type="ECO:0000313" key="2">
    <source>
        <dbReference type="EMBL" id="WDE99280.1"/>
    </source>
</evidence>
<feature type="transmembrane region" description="Helical" evidence="1">
    <location>
        <begin position="33"/>
        <end position="52"/>
    </location>
</feature>
<name>A0ABY7W1H9_9BACT</name>
<dbReference type="Proteomes" id="UP001214250">
    <property type="component" value="Chromosome 2"/>
</dbReference>
<gene>
    <name evidence="2" type="ORF">PQO03_15700</name>
</gene>
<proteinExistence type="predicted"/>
<protein>
    <submittedName>
        <fullName evidence="2">Uncharacterized protein</fullName>
    </submittedName>
</protein>
<keyword evidence="3" id="KW-1185">Reference proteome</keyword>